<name>A0ABT6SRE3_9ACTN</name>
<dbReference type="PANTHER" id="PTHR47829:SF1">
    <property type="entry name" value="HAD FAMILY PHOSPHATASE"/>
    <property type="match status" value="1"/>
</dbReference>
<dbReference type="InterPro" id="IPR052898">
    <property type="entry name" value="ACAD10-like"/>
</dbReference>
<dbReference type="SUPFAM" id="SSF56112">
    <property type="entry name" value="Protein kinase-like (PK-like)"/>
    <property type="match status" value="1"/>
</dbReference>
<dbReference type="InterPro" id="IPR041726">
    <property type="entry name" value="ACAD10_11_N"/>
</dbReference>
<dbReference type="Proteomes" id="UP001237105">
    <property type="component" value="Unassembled WGS sequence"/>
</dbReference>
<feature type="domain" description="Aminoglycoside phosphotransferase" evidence="1">
    <location>
        <begin position="37"/>
        <end position="249"/>
    </location>
</feature>
<comment type="caution">
    <text evidence="2">The sequence shown here is derived from an EMBL/GenBank/DDBJ whole genome shotgun (WGS) entry which is preliminary data.</text>
</comment>
<dbReference type="PANTHER" id="PTHR47829">
    <property type="entry name" value="HYDROLASE, PUTATIVE (AFU_ORTHOLOGUE AFUA_1G12880)-RELATED"/>
    <property type="match status" value="1"/>
</dbReference>
<proteinExistence type="predicted"/>
<evidence type="ECO:0000313" key="3">
    <source>
        <dbReference type="Proteomes" id="UP001237105"/>
    </source>
</evidence>
<reference evidence="2 3" key="1">
    <citation type="submission" date="2023-05" db="EMBL/GenBank/DDBJ databases">
        <title>Draft genome sequence of Streptomyces sp. B-S-A12 isolated from a cave soil in Thailand.</title>
        <authorList>
            <person name="Chamroensaksri N."/>
            <person name="Muangham S."/>
        </authorList>
    </citation>
    <scope>NUCLEOTIDE SEQUENCE [LARGE SCALE GENOMIC DNA]</scope>
    <source>
        <strain evidence="2 3">B-S-A12</strain>
    </source>
</reference>
<accession>A0ABT6SRE3</accession>
<evidence type="ECO:0000313" key="2">
    <source>
        <dbReference type="EMBL" id="MDI3418173.1"/>
    </source>
</evidence>
<gene>
    <name evidence="2" type="ORF">QIT00_06300</name>
</gene>
<dbReference type="InterPro" id="IPR011009">
    <property type="entry name" value="Kinase-like_dom_sf"/>
</dbReference>
<dbReference type="Gene3D" id="3.30.200.20">
    <property type="entry name" value="Phosphorylase Kinase, domain 1"/>
    <property type="match status" value="1"/>
</dbReference>
<protein>
    <submittedName>
        <fullName evidence="2">Phosphotransferase family protein</fullName>
    </submittedName>
</protein>
<dbReference type="Gene3D" id="3.90.1200.10">
    <property type="match status" value="1"/>
</dbReference>
<organism evidence="2 3">
    <name type="scientific">Streptomyces luteolus</name>
    <dbReference type="NCBI Taxonomy" id="3043615"/>
    <lineage>
        <taxon>Bacteria</taxon>
        <taxon>Bacillati</taxon>
        <taxon>Actinomycetota</taxon>
        <taxon>Actinomycetes</taxon>
        <taxon>Kitasatosporales</taxon>
        <taxon>Streptomycetaceae</taxon>
        <taxon>Streptomyces</taxon>
    </lineage>
</organism>
<dbReference type="EMBL" id="JASCIS010000005">
    <property type="protein sequence ID" value="MDI3418173.1"/>
    <property type="molecule type" value="Genomic_DNA"/>
</dbReference>
<keyword evidence="3" id="KW-1185">Reference proteome</keyword>
<sequence length="344" mass="36659">MADDRDQNLPGLDLDVVAAFLRANVDPHIGACTGHVVVGGKSNMTYLVGDGRRQWIVRRPPLGHVLETAHDMGREARVMSALAPTAVPVPQVLAVCTDSGPIGAPFYVMEYVPGTAFRDESELRELGAARTRKIADEMIDVLADLHAVDPSAVGLGELGRPEGFLGRQVSRWTRQLEASRSRELAGADELRAALADRVPTESAARIVHGDYRLDNLLVDASGVRAVIDWEMATIGDPLTDLALLVVYGRVAEIPGGEVITTISRAPGHPSAAQLVERYAARTGPLPPAGLGFYLGLAAFKLAVILEGIHLRHSQGHTVGAGFDTVGALVEPLFGEGIALLKEWS</sequence>
<dbReference type="CDD" id="cd05154">
    <property type="entry name" value="ACAD10_11_N-like"/>
    <property type="match status" value="1"/>
</dbReference>
<dbReference type="Pfam" id="PF01636">
    <property type="entry name" value="APH"/>
    <property type="match status" value="1"/>
</dbReference>
<evidence type="ECO:0000259" key="1">
    <source>
        <dbReference type="Pfam" id="PF01636"/>
    </source>
</evidence>
<dbReference type="InterPro" id="IPR002575">
    <property type="entry name" value="Aminoglycoside_PTrfase"/>
</dbReference>
<dbReference type="RefSeq" id="WP_282534096.1">
    <property type="nucleotide sequence ID" value="NZ_JASCIS010000005.1"/>
</dbReference>